<dbReference type="PRINTS" id="PR00411">
    <property type="entry name" value="PNDRDTASEI"/>
</dbReference>
<keyword evidence="4" id="KW-0560">Oxidoreductase</keyword>
<evidence type="ECO:0000256" key="4">
    <source>
        <dbReference type="ARBA" id="ARBA00023002"/>
    </source>
</evidence>
<evidence type="ECO:0000313" key="8">
    <source>
        <dbReference type="EMBL" id="MFC4999409.1"/>
    </source>
</evidence>
<dbReference type="RefSeq" id="WP_380115833.1">
    <property type="nucleotide sequence ID" value="NZ_JBHSIU010000018.1"/>
</dbReference>
<feature type="domain" description="Reductase C-terminal" evidence="7">
    <location>
        <begin position="445"/>
        <end position="516"/>
    </location>
</feature>
<dbReference type="SUPFAM" id="SSF54862">
    <property type="entry name" value="4Fe-4S ferredoxins"/>
    <property type="match status" value="1"/>
</dbReference>
<protein>
    <submittedName>
        <fullName evidence="8">FAD-dependent oxidoreductase</fullName>
    </submittedName>
</protein>
<dbReference type="Gene3D" id="3.30.70.20">
    <property type="match status" value="1"/>
</dbReference>
<evidence type="ECO:0000256" key="3">
    <source>
        <dbReference type="ARBA" id="ARBA00022827"/>
    </source>
</evidence>
<dbReference type="PRINTS" id="PR00368">
    <property type="entry name" value="FADPNR"/>
</dbReference>
<gene>
    <name evidence="8" type="ORF">ACFPIJ_16365</name>
</gene>
<evidence type="ECO:0000259" key="6">
    <source>
        <dbReference type="Pfam" id="PF07992"/>
    </source>
</evidence>
<dbReference type="InterPro" id="IPR036188">
    <property type="entry name" value="FAD/NAD-bd_sf"/>
</dbReference>
<accession>A0ABV9VUS5</accession>
<feature type="domain" description="FAD/NAD(P)-binding" evidence="6">
    <location>
        <begin position="116"/>
        <end position="422"/>
    </location>
</feature>
<dbReference type="InterPro" id="IPR023753">
    <property type="entry name" value="FAD/NAD-binding_dom"/>
</dbReference>
<dbReference type="SUPFAM" id="SSF55424">
    <property type="entry name" value="FAD/NAD-linked reductases, dimerisation (C-terminal) domain"/>
    <property type="match status" value="1"/>
</dbReference>
<dbReference type="Pfam" id="PF13370">
    <property type="entry name" value="Fer4_13"/>
    <property type="match status" value="1"/>
</dbReference>
<dbReference type="Gene3D" id="3.30.390.30">
    <property type="match status" value="1"/>
</dbReference>
<feature type="region of interest" description="Disordered" evidence="5">
    <location>
        <begin position="71"/>
        <end position="104"/>
    </location>
</feature>
<evidence type="ECO:0000259" key="7">
    <source>
        <dbReference type="Pfam" id="PF14759"/>
    </source>
</evidence>
<keyword evidence="9" id="KW-1185">Reference proteome</keyword>
<dbReference type="Pfam" id="PF07992">
    <property type="entry name" value="Pyr_redox_2"/>
    <property type="match status" value="1"/>
</dbReference>
<dbReference type="InterPro" id="IPR050446">
    <property type="entry name" value="FAD-oxidoreductase/Apoptosis"/>
</dbReference>
<evidence type="ECO:0000313" key="9">
    <source>
        <dbReference type="Proteomes" id="UP001595912"/>
    </source>
</evidence>
<keyword evidence="2" id="KW-0285">Flavoprotein</keyword>
<dbReference type="PANTHER" id="PTHR43557:SF2">
    <property type="entry name" value="RIESKE DOMAIN-CONTAINING PROTEIN-RELATED"/>
    <property type="match status" value="1"/>
</dbReference>
<keyword evidence="3" id="KW-0274">FAD</keyword>
<dbReference type="InterPro" id="IPR028202">
    <property type="entry name" value="Reductase_C"/>
</dbReference>
<dbReference type="Proteomes" id="UP001595912">
    <property type="component" value="Unassembled WGS sequence"/>
</dbReference>
<evidence type="ECO:0000256" key="5">
    <source>
        <dbReference type="SAM" id="MobiDB-lite"/>
    </source>
</evidence>
<dbReference type="SUPFAM" id="SSF51905">
    <property type="entry name" value="FAD/NAD(P)-binding domain"/>
    <property type="match status" value="2"/>
</dbReference>
<reference evidence="9" key="1">
    <citation type="journal article" date="2019" name="Int. J. Syst. Evol. Microbiol.">
        <title>The Global Catalogue of Microorganisms (GCM) 10K type strain sequencing project: providing services to taxonomists for standard genome sequencing and annotation.</title>
        <authorList>
            <consortium name="The Broad Institute Genomics Platform"/>
            <consortium name="The Broad Institute Genome Sequencing Center for Infectious Disease"/>
            <person name="Wu L."/>
            <person name="Ma J."/>
        </authorList>
    </citation>
    <scope>NUCLEOTIDE SEQUENCE [LARGE SCALE GENOMIC DNA]</scope>
    <source>
        <strain evidence="9">CGMCC 4.7152</strain>
    </source>
</reference>
<dbReference type="PANTHER" id="PTHR43557">
    <property type="entry name" value="APOPTOSIS-INDUCING FACTOR 1"/>
    <property type="match status" value="1"/>
</dbReference>
<dbReference type="InterPro" id="IPR016156">
    <property type="entry name" value="FAD/NAD-linked_Rdtase_dimer_sf"/>
</dbReference>
<organism evidence="8 9">
    <name type="scientific">Dactylosporangium cerinum</name>
    <dbReference type="NCBI Taxonomy" id="1434730"/>
    <lineage>
        <taxon>Bacteria</taxon>
        <taxon>Bacillati</taxon>
        <taxon>Actinomycetota</taxon>
        <taxon>Actinomycetes</taxon>
        <taxon>Micromonosporales</taxon>
        <taxon>Micromonosporaceae</taxon>
        <taxon>Dactylosporangium</taxon>
    </lineage>
</organism>
<dbReference type="EMBL" id="JBHSIU010000018">
    <property type="protein sequence ID" value="MFC4999409.1"/>
    <property type="molecule type" value="Genomic_DNA"/>
</dbReference>
<dbReference type="Pfam" id="PF14759">
    <property type="entry name" value="Reductase_C"/>
    <property type="match status" value="1"/>
</dbReference>
<proteinExistence type="predicted"/>
<comment type="caution">
    <text evidence="8">The sequence shown here is derived from an EMBL/GenBank/DDBJ whole genome shotgun (WGS) entry which is preliminary data.</text>
</comment>
<name>A0ABV9VUS5_9ACTN</name>
<sequence length="563" mass="60054">MRVVVNLTRCQAYAQCAFLAPDVFRMRGAEALMYDPEPDDAQRERVLRAAAACPVQAILVDRADDREAAVESATTGPAVSARTAASSRTAGWRQTGEQPSPDGHDAATEAFRRDGRIVIVGASLAGLAAAATLRGDGFTGSLTMIGDEPYQPYDRPPLSKQVLEGWVAPDHTGLPRVDELGVRWLLGTPATGLDPAGRQVHLGNGGIIDYDRLLIATGTRARPWFNRDEAALDGVFVLRTRDDAAGLRHRLADRPGRVLVIGGGFTGSEVASACRDRDLAVTLVERGPTPLVGALGGMIGAVAADMQREHGVDLRCGVTVTRLEGDTAGRLRRAHLSDGSTVDAEVAVVALGAVRNTEWLRDCGLAVGDWGVGCDAGCRVFDVNGVTTDDVFVAGDVARFPHPLYDYQFLALEHWGNAVAQAQVAAHNMVCAPADRWPHQAVPVFWSAQFGTNIKSVGVPTLADQVVIAQGSVAQRKFVAAYGDRGRLVAAVGFDQGKWLESYQSLIETGAPFPPDVHGVDEPTDAQPVSAQIPDHTTRNRHATVAVTGHDPSERRAELLHLH</sequence>
<evidence type="ECO:0000256" key="1">
    <source>
        <dbReference type="ARBA" id="ARBA00001974"/>
    </source>
</evidence>
<feature type="compositionally biased region" description="Low complexity" evidence="5">
    <location>
        <begin position="80"/>
        <end position="90"/>
    </location>
</feature>
<dbReference type="Gene3D" id="3.50.50.60">
    <property type="entry name" value="FAD/NAD(P)-binding domain"/>
    <property type="match status" value="2"/>
</dbReference>
<evidence type="ECO:0000256" key="2">
    <source>
        <dbReference type="ARBA" id="ARBA00022630"/>
    </source>
</evidence>
<comment type="cofactor">
    <cofactor evidence="1">
        <name>FAD</name>
        <dbReference type="ChEBI" id="CHEBI:57692"/>
    </cofactor>
</comment>